<proteinExistence type="predicted"/>
<keyword evidence="2" id="KW-0479">Metal-binding</keyword>
<dbReference type="InterPro" id="IPR051607">
    <property type="entry name" value="Metallo-dep_hydrolases"/>
</dbReference>
<evidence type="ECO:0000313" key="7">
    <source>
        <dbReference type="EMBL" id="MFC0350003.1"/>
    </source>
</evidence>
<evidence type="ECO:0000313" key="8">
    <source>
        <dbReference type="Proteomes" id="UP001589844"/>
    </source>
</evidence>
<feature type="domain" description="Amidohydrolase-related" evidence="5">
    <location>
        <begin position="52"/>
        <end position="432"/>
    </location>
</feature>
<name>A0ABV6IEG4_9BURK</name>
<dbReference type="EMBL" id="JBHLXJ010000009">
    <property type="protein sequence ID" value="MFC0350003.1"/>
    <property type="molecule type" value="Genomic_DNA"/>
</dbReference>
<evidence type="ECO:0000259" key="5">
    <source>
        <dbReference type="Pfam" id="PF01979"/>
    </source>
</evidence>
<organism evidence="7 8">
    <name type="scientific">Undibacterium danionis</name>
    <dbReference type="NCBI Taxonomy" id="1812100"/>
    <lineage>
        <taxon>Bacteria</taxon>
        <taxon>Pseudomonadati</taxon>
        <taxon>Pseudomonadota</taxon>
        <taxon>Betaproteobacteria</taxon>
        <taxon>Burkholderiales</taxon>
        <taxon>Oxalobacteraceae</taxon>
        <taxon>Undibacterium</taxon>
    </lineage>
</organism>
<evidence type="ECO:0000256" key="2">
    <source>
        <dbReference type="ARBA" id="ARBA00022723"/>
    </source>
</evidence>
<dbReference type="InterPro" id="IPR032466">
    <property type="entry name" value="Metal_Hydrolase"/>
</dbReference>
<comment type="caution">
    <text evidence="7">The sequence shown here is derived from an EMBL/GenBank/DDBJ whole genome shotgun (WGS) entry which is preliminary data.</text>
</comment>
<evidence type="ECO:0000259" key="6">
    <source>
        <dbReference type="Pfam" id="PF22429"/>
    </source>
</evidence>
<dbReference type="InterPro" id="IPR006680">
    <property type="entry name" value="Amidohydro-rel"/>
</dbReference>
<accession>A0ABV6IEG4</accession>
<keyword evidence="3 7" id="KW-0378">Hydrolase</keyword>
<dbReference type="GO" id="GO:0050416">
    <property type="term" value="F:formimidoylglutamate deiminase activity"/>
    <property type="evidence" value="ECO:0007669"/>
    <property type="project" value="UniProtKB-EC"/>
</dbReference>
<reference evidence="7 8" key="1">
    <citation type="submission" date="2024-09" db="EMBL/GenBank/DDBJ databases">
        <authorList>
            <person name="Sun Q."/>
            <person name="Mori K."/>
        </authorList>
    </citation>
    <scope>NUCLEOTIDE SEQUENCE [LARGE SCALE GENOMIC DNA]</scope>
    <source>
        <strain evidence="7 8">CCM 8677</strain>
    </source>
</reference>
<dbReference type="EC" id="3.5.3.13" evidence="7"/>
<dbReference type="Gene3D" id="2.30.40.10">
    <property type="entry name" value="Urease, subunit C, domain 1"/>
    <property type="match status" value="1"/>
</dbReference>
<dbReference type="PANTHER" id="PTHR11271:SF48">
    <property type="entry name" value="AMIDOHYDROLASE-RELATED DOMAIN-CONTAINING PROTEIN"/>
    <property type="match status" value="1"/>
</dbReference>
<dbReference type="RefSeq" id="WP_390211855.1">
    <property type="nucleotide sequence ID" value="NZ_JBHLXJ010000009.1"/>
</dbReference>
<dbReference type="PANTHER" id="PTHR11271">
    <property type="entry name" value="GUANINE DEAMINASE"/>
    <property type="match status" value="1"/>
</dbReference>
<dbReference type="InterPro" id="IPR055156">
    <property type="entry name" value="HutF-like_N"/>
</dbReference>
<evidence type="ECO:0000256" key="3">
    <source>
        <dbReference type="ARBA" id="ARBA00022801"/>
    </source>
</evidence>
<dbReference type="NCBIfam" id="TIGR02022">
    <property type="entry name" value="hutF"/>
    <property type="match status" value="1"/>
</dbReference>
<dbReference type="Pfam" id="PF22429">
    <property type="entry name" value="HutF_N"/>
    <property type="match status" value="1"/>
</dbReference>
<dbReference type="SUPFAM" id="SSF51338">
    <property type="entry name" value="Composite domain of metallo-dependent hydrolases"/>
    <property type="match status" value="1"/>
</dbReference>
<dbReference type="InterPro" id="IPR010252">
    <property type="entry name" value="HutF"/>
</dbReference>
<keyword evidence="8" id="KW-1185">Reference proteome</keyword>
<evidence type="ECO:0000256" key="4">
    <source>
        <dbReference type="ARBA" id="ARBA00022833"/>
    </source>
</evidence>
<dbReference type="NCBIfam" id="NF006684">
    <property type="entry name" value="PRK09229.1-5"/>
    <property type="match status" value="1"/>
</dbReference>
<dbReference type="InterPro" id="IPR011059">
    <property type="entry name" value="Metal-dep_hydrolase_composite"/>
</dbReference>
<dbReference type="SUPFAM" id="SSF51556">
    <property type="entry name" value="Metallo-dependent hydrolases"/>
    <property type="match status" value="1"/>
</dbReference>
<protein>
    <submittedName>
        <fullName evidence="7">Formimidoylglutamate deiminase</fullName>
        <ecNumber evidence="7">3.5.3.13</ecNumber>
    </submittedName>
</protein>
<comment type="cofactor">
    <cofactor evidence="1">
        <name>Zn(2+)</name>
        <dbReference type="ChEBI" id="CHEBI:29105"/>
    </cofactor>
</comment>
<dbReference type="Gene3D" id="3.20.20.140">
    <property type="entry name" value="Metal-dependent hydrolases"/>
    <property type="match status" value="1"/>
</dbReference>
<dbReference type="Pfam" id="PF01979">
    <property type="entry name" value="Amidohydro_1"/>
    <property type="match status" value="1"/>
</dbReference>
<gene>
    <name evidence="7" type="ORF">ACFFJH_09320</name>
</gene>
<evidence type="ECO:0000256" key="1">
    <source>
        <dbReference type="ARBA" id="ARBA00001947"/>
    </source>
</evidence>
<keyword evidence="4" id="KW-0862">Zinc</keyword>
<sequence length="459" mass="51055">MNTSSTHTLFAQQALLPEGWVANVRLHWDAQGNFSQIETAATPTAYEPQYGYVSPGMTNLHSHAFQRAMAGMTEIAGEGPDSFWTWRDLMYRYALAISPEQMQAIAAQLYSECLRHGYTSICEFHYVHRAPEGVFYADIAETSKQVIAAANSTGMGISMLPVLYSYADFNHQPLRDDQRRFNTNVEQILQIIQALENQRNAQVEVGVAPHSLRAASTEQIAELVAAMPQGRQIHIHIAEQMREVNACIAATGKRPVELLFDTQSVDERWCLVHATHLNQHEVANMAASKSVAGICTSTEGNLGDGFFELPDYIAAQGRFGIGTDSHASQSVVEEIRWLEYGQRLKAQGRNIASVKGQRRVADYLWQQCLQGGAQASGRKLGQLKIEHRADFIIFDDQHPNLQNLDVADVLSSVVFTGNDNLIRDVFVGGQQVVAAGRHRDQAQINANYVACMRQLRQLK</sequence>
<dbReference type="Proteomes" id="UP001589844">
    <property type="component" value="Unassembled WGS sequence"/>
</dbReference>
<feature type="domain" description="Formimidoylglutamate deiminase N-terminal" evidence="6">
    <location>
        <begin position="7"/>
        <end position="45"/>
    </location>
</feature>